<name>A0ACD3AVU1_9AGAR</name>
<dbReference type="Proteomes" id="UP000308600">
    <property type="component" value="Unassembled WGS sequence"/>
</dbReference>
<organism evidence="1 2">
    <name type="scientific">Pluteus cervinus</name>
    <dbReference type="NCBI Taxonomy" id="181527"/>
    <lineage>
        <taxon>Eukaryota</taxon>
        <taxon>Fungi</taxon>
        <taxon>Dikarya</taxon>
        <taxon>Basidiomycota</taxon>
        <taxon>Agaricomycotina</taxon>
        <taxon>Agaricomycetes</taxon>
        <taxon>Agaricomycetidae</taxon>
        <taxon>Agaricales</taxon>
        <taxon>Pluteineae</taxon>
        <taxon>Pluteaceae</taxon>
        <taxon>Pluteus</taxon>
    </lineage>
</organism>
<keyword evidence="2" id="KW-1185">Reference proteome</keyword>
<protein>
    <submittedName>
        <fullName evidence="1">Uncharacterized protein</fullName>
    </submittedName>
</protein>
<reference evidence="1 2" key="1">
    <citation type="journal article" date="2019" name="Nat. Ecol. Evol.">
        <title>Megaphylogeny resolves global patterns of mushroom evolution.</title>
        <authorList>
            <person name="Varga T."/>
            <person name="Krizsan K."/>
            <person name="Foldi C."/>
            <person name="Dima B."/>
            <person name="Sanchez-Garcia M."/>
            <person name="Sanchez-Ramirez S."/>
            <person name="Szollosi G.J."/>
            <person name="Szarkandi J.G."/>
            <person name="Papp V."/>
            <person name="Albert L."/>
            <person name="Andreopoulos W."/>
            <person name="Angelini C."/>
            <person name="Antonin V."/>
            <person name="Barry K.W."/>
            <person name="Bougher N.L."/>
            <person name="Buchanan P."/>
            <person name="Buyck B."/>
            <person name="Bense V."/>
            <person name="Catcheside P."/>
            <person name="Chovatia M."/>
            <person name="Cooper J."/>
            <person name="Damon W."/>
            <person name="Desjardin D."/>
            <person name="Finy P."/>
            <person name="Geml J."/>
            <person name="Haridas S."/>
            <person name="Hughes K."/>
            <person name="Justo A."/>
            <person name="Karasinski D."/>
            <person name="Kautmanova I."/>
            <person name="Kiss B."/>
            <person name="Kocsube S."/>
            <person name="Kotiranta H."/>
            <person name="LaButti K.M."/>
            <person name="Lechner B.E."/>
            <person name="Liimatainen K."/>
            <person name="Lipzen A."/>
            <person name="Lukacs Z."/>
            <person name="Mihaltcheva S."/>
            <person name="Morgado L.N."/>
            <person name="Niskanen T."/>
            <person name="Noordeloos M.E."/>
            <person name="Ohm R.A."/>
            <person name="Ortiz-Santana B."/>
            <person name="Ovrebo C."/>
            <person name="Racz N."/>
            <person name="Riley R."/>
            <person name="Savchenko A."/>
            <person name="Shiryaev A."/>
            <person name="Soop K."/>
            <person name="Spirin V."/>
            <person name="Szebenyi C."/>
            <person name="Tomsovsky M."/>
            <person name="Tulloss R.E."/>
            <person name="Uehling J."/>
            <person name="Grigoriev I.V."/>
            <person name="Vagvolgyi C."/>
            <person name="Papp T."/>
            <person name="Martin F.M."/>
            <person name="Miettinen O."/>
            <person name="Hibbett D.S."/>
            <person name="Nagy L.G."/>
        </authorList>
    </citation>
    <scope>NUCLEOTIDE SEQUENCE [LARGE SCALE GENOMIC DNA]</scope>
    <source>
        <strain evidence="1 2">NL-1719</strain>
    </source>
</reference>
<evidence type="ECO:0000313" key="1">
    <source>
        <dbReference type="EMBL" id="TFK69082.1"/>
    </source>
</evidence>
<proteinExistence type="predicted"/>
<gene>
    <name evidence="1" type="ORF">BDN72DRAFT_897552</name>
</gene>
<accession>A0ACD3AVU1</accession>
<dbReference type="EMBL" id="ML208337">
    <property type="protein sequence ID" value="TFK69082.1"/>
    <property type="molecule type" value="Genomic_DNA"/>
</dbReference>
<sequence length="514" mass="55382">MPREKSQPEALTPSSSSSPSALNPAYEDGIKAESSRSVTSPVNTLDADTQQPQVQLHQEILQVSHVSGTIPVQSRQASPGPNHTITTTTTTTTTTSATIAMSGAASTVSGPTPVAGRRTSLKRKSLHDQSEDADSSYGYPRNLKSLYPPNKRSRTPSSESADETPANTDEPVVQPAPSPQESQVETQVSTTTELVSTPPQTLQELPPVQLAPPQISRPTTPPPPVQATPTLITPLPSTPRPTFGLTSSVGSQSPPRTPLPRGFASFAGSASPFAPLSKPSPSPFGLKPGSSIWGSSSTSAAAWASPNRSSSALNAIESQEKTDTATDNEGGSDSDKDEVKSSKVEEKSQEKEKKKKGKESSHAIDEATPEGDLKETSNQPTGEENEDVELELKGVKLFTSRGNKGYTSGMLGHVKLLSNKTTLEERLLFRREPLWQVTMNVRMHPLLRCSYDEEENVLRVVMTEFIEKKDVPQSEWKTEVVVYALKPGRACSKKNFKEFAESLLESSQLKARKT</sequence>
<evidence type="ECO:0000313" key="2">
    <source>
        <dbReference type="Proteomes" id="UP000308600"/>
    </source>
</evidence>